<accession>A0A7C3M9G7</accession>
<protein>
    <recommendedName>
        <fullName evidence="5">DUF997 family protein</fullName>
    </recommendedName>
</protein>
<evidence type="ECO:0008006" key="5">
    <source>
        <dbReference type="Google" id="ProtNLM"/>
    </source>
</evidence>
<evidence type="ECO:0000313" key="2">
    <source>
        <dbReference type="EMBL" id="HET21790.1"/>
    </source>
</evidence>
<dbReference type="EMBL" id="DTLB01000034">
    <property type="protein sequence ID" value="HFW32374.1"/>
    <property type="molecule type" value="Genomic_DNA"/>
</dbReference>
<gene>
    <name evidence="2" type="ORF">ENN70_06980</name>
    <name evidence="4" type="ORF">ENR21_03185</name>
    <name evidence="3" type="ORF">ENW66_05420</name>
</gene>
<evidence type="ECO:0000313" key="4">
    <source>
        <dbReference type="EMBL" id="HGF87421.1"/>
    </source>
</evidence>
<feature type="transmembrane region" description="Helical" evidence="1">
    <location>
        <begin position="39"/>
        <end position="61"/>
    </location>
</feature>
<keyword evidence="1" id="KW-0812">Transmembrane</keyword>
<keyword evidence="1" id="KW-1133">Transmembrane helix</keyword>
<sequence>MPWPPKVFWAGLIVYYGFTALCWIAEATSGINHIVGLPFWYASFLGTFLIPLLMSVIYFYFPEKAEKARGGA</sequence>
<feature type="transmembrane region" description="Helical" evidence="1">
    <location>
        <begin position="7"/>
        <end position="27"/>
    </location>
</feature>
<name>A0A7C3M9G7_ARCFL</name>
<organism evidence="3">
    <name type="scientific">Archaeoglobus fulgidus</name>
    <dbReference type="NCBI Taxonomy" id="2234"/>
    <lineage>
        <taxon>Archaea</taxon>
        <taxon>Methanobacteriati</taxon>
        <taxon>Methanobacteriota</taxon>
        <taxon>Archaeoglobi</taxon>
        <taxon>Archaeoglobales</taxon>
        <taxon>Archaeoglobaceae</taxon>
        <taxon>Archaeoglobus</taxon>
    </lineage>
</organism>
<dbReference type="EMBL" id="DSQD01000093">
    <property type="protein sequence ID" value="HGF87421.1"/>
    <property type="molecule type" value="Genomic_DNA"/>
</dbReference>
<dbReference type="AlphaFoldDB" id="A0A7C3M9G7"/>
<proteinExistence type="predicted"/>
<reference evidence="3" key="1">
    <citation type="journal article" date="2020" name="mSystems">
        <title>Genome- and Community-Level Interaction Insights into Carbon Utilization and Element Cycling Functions of Hydrothermarchaeota in Hydrothermal Sediment.</title>
        <authorList>
            <person name="Zhou Z."/>
            <person name="Liu Y."/>
            <person name="Xu W."/>
            <person name="Pan J."/>
            <person name="Luo Z.H."/>
            <person name="Li M."/>
        </authorList>
    </citation>
    <scope>NUCLEOTIDE SEQUENCE [LARGE SCALE GENOMIC DNA]</scope>
    <source>
        <strain evidence="2">SpSt-12</strain>
        <strain evidence="4">SpSt-38</strain>
        <strain evidence="3">SpSt-87</strain>
    </source>
</reference>
<evidence type="ECO:0000256" key="1">
    <source>
        <dbReference type="SAM" id="Phobius"/>
    </source>
</evidence>
<evidence type="ECO:0000313" key="3">
    <source>
        <dbReference type="EMBL" id="HFW32374.1"/>
    </source>
</evidence>
<dbReference type="EMBL" id="DSCQ01000084">
    <property type="protein sequence ID" value="HET21790.1"/>
    <property type="molecule type" value="Genomic_DNA"/>
</dbReference>
<keyword evidence="1" id="KW-0472">Membrane</keyword>
<comment type="caution">
    <text evidence="3">The sequence shown here is derived from an EMBL/GenBank/DDBJ whole genome shotgun (WGS) entry which is preliminary data.</text>
</comment>